<dbReference type="Pfam" id="PF13976">
    <property type="entry name" value="gag_pre-integrs"/>
    <property type="match status" value="1"/>
</dbReference>
<gene>
    <name evidence="4" type="ORF">Tci_282057</name>
</gene>
<reference evidence="4" key="1">
    <citation type="journal article" date="2019" name="Sci. Rep.">
        <title>Draft genome of Tanacetum cinerariifolium, the natural source of mosquito coil.</title>
        <authorList>
            <person name="Yamashiro T."/>
            <person name="Shiraishi A."/>
            <person name="Satake H."/>
            <person name="Nakayama K."/>
        </authorList>
    </citation>
    <scope>NUCLEOTIDE SEQUENCE</scope>
</reference>
<dbReference type="EMBL" id="BKCJ010089510">
    <property type="protein sequence ID" value="GEX10082.1"/>
    <property type="molecule type" value="Genomic_DNA"/>
</dbReference>
<name>A0A699H1L7_TANCI</name>
<dbReference type="InterPro" id="IPR025724">
    <property type="entry name" value="GAG-pre-integrase_dom"/>
</dbReference>
<proteinExistence type="predicted"/>
<organism evidence="4">
    <name type="scientific">Tanacetum cinerariifolium</name>
    <name type="common">Dalmatian daisy</name>
    <name type="synonym">Chrysanthemum cinerariifolium</name>
    <dbReference type="NCBI Taxonomy" id="118510"/>
    <lineage>
        <taxon>Eukaryota</taxon>
        <taxon>Viridiplantae</taxon>
        <taxon>Streptophyta</taxon>
        <taxon>Embryophyta</taxon>
        <taxon>Tracheophyta</taxon>
        <taxon>Spermatophyta</taxon>
        <taxon>Magnoliopsida</taxon>
        <taxon>eudicotyledons</taxon>
        <taxon>Gunneridae</taxon>
        <taxon>Pentapetalae</taxon>
        <taxon>asterids</taxon>
        <taxon>campanulids</taxon>
        <taxon>Asterales</taxon>
        <taxon>Asteraceae</taxon>
        <taxon>Asteroideae</taxon>
        <taxon>Anthemideae</taxon>
        <taxon>Anthemidinae</taxon>
        <taxon>Tanacetum</taxon>
    </lineage>
</organism>
<keyword evidence="1" id="KW-0378">Hydrolase</keyword>
<dbReference type="InterPro" id="IPR036397">
    <property type="entry name" value="RNaseH_sf"/>
</dbReference>
<dbReference type="GO" id="GO:0008233">
    <property type="term" value="F:peptidase activity"/>
    <property type="evidence" value="ECO:0007669"/>
    <property type="project" value="UniProtKB-KW"/>
</dbReference>
<dbReference type="InterPro" id="IPR001584">
    <property type="entry name" value="Integrase_cat-core"/>
</dbReference>
<comment type="caution">
    <text evidence="4">The sequence shown here is derived from an EMBL/GenBank/DDBJ whole genome shotgun (WGS) entry which is preliminary data.</text>
</comment>
<evidence type="ECO:0000313" key="4">
    <source>
        <dbReference type="EMBL" id="GEX10082.1"/>
    </source>
</evidence>
<evidence type="ECO:0000256" key="1">
    <source>
        <dbReference type="ARBA" id="ARBA00022670"/>
    </source>
</evidence>
<keyword evidence="1" id="KW-0645">Protease</keyword>
<feature type="domain" description="Integrase catalytic" evidence="3">
    <location>
        <begin position="751"/>
        <end position="926"/>
    </location>
</feature>
<protein>
    <submittedName>
        <fullName evidence="4">Retrovirus-related Pol polyprotein from transposon TNT 1-94</fullName>
    </submittedName>
</protein>
<dbReference type="InterPro" id="IPR054722">
    <property type="entry name" value="PolX-like_BBD"/>
</dbReference>
<sequence>MSTSKTYQQSLADVGSDTRPPMLERGSYIPWASRFQRYINRDALLHYDAEIELMNLILLSIPNDIYNSLDACTSAKDMWKRFVTEPGEALDSVYNRFAQLMNNLERNDMHFPIVTINTKFLNSLQPEWLKYQFKKLVNTSRAKNLEKSHDPLALVAHMGSSSRNTSSYYVTHPTYVVDYDDEYQQDDIKTNSKDPLTSAMLLLARSITQNFFNPTNNRLRASSNTRNQAVIQGDRVNIQSRNSGNVGRNNRRAYVQEEVVEGANETGNDSKYFMKQMLLAKQDEAGVILTDKQNDFLFADASRMEEIKDLSANICLMAKIQPTNQSSDVGPSYDFAFISEVQSSSTNENEERMTLFQGDIKEMKDVFESTESELYDLKKQNDFLKDQLLEASLKHQVEISVLLEHECVDNSLHAEIKQIKRKSIEIQEGLQLILNLQHEKEKYKWDSTLHIVKNKQTDNTFANVISNKENVIDVDVANASKEKNLLCVSCMHNVHISCHDKYLVHHRLNASRTLTTKYRTPKSLDTTYVVLKTRFSKKSAQSKTLDTTYVVSKSKIDVGSASKAKNKIVQIVFQIVDSGCSKHMTGDRSLLRNFIKKFMGTVRFGNDNFAAIIGYGDYIQGNITIFHVYYVEGLGHNLFSVRQFCDGDLEVAFRSKTCYVRNLEGDDLLTGGRESNLYNISIFVMTASSPVCLMSKAASTMSWLWHHRLSHLNFGTINDLTILDLVDGLPKFKYEKDHLCSACEMGKSKKASHPPKLVSSDNSKLELLHMDLCGPMRVALINGKKYILVIVDDYSCYTWVYFLHSKDETPKIIKKFIAQAQLNYKANVCKIRTDNGIEFKNANLKSHYEKLGIMQQFSTARTPQQNGVVERRNHTLVETARTLLIFSRLPEFLWSEAVVTTCFTQNRSIIHTRYNKTPYELLHDRKPNVEYFHVFSSLCYPINDREDIGKMKPKADIEFVSYNTTSYEAIESSSTTLEPSNVQNFHQVQPSTHSWTKDHPLDQVIGDPSKPVMTRQRLHTDSEVCMYALTVSTIEPKNIKEAMAYHSWIESMQDELNQFERLQVWELVPRPEGKNIIALKWL</sequence>
<dbReference type="Gene3D" id="3.30.420.10">
    <property type="entry name" value="Ribonuclease H-like superfamily/Ribonuclease H"/>
    <property type="match status" value="1"/>
</dbReference>
<dbReference type="PANTHER" id="PTHR42648">
    <property type="entry name" value="TRANSPOSASE, PUTATIVE-RELATED"/>
    <property type="match status" value="1"/>
</dbReference>
<dbReference type="PANTHER" id="PTHR42648:SF18">
    <property type="entry name" value="RETROTRANSPOSON, UNCLASSIFIED-LIKE PROTEIN"/>
    <property type="match status" value="1"/>
</dbReference>
<evidence type="ECO:0000259" key="3">
    <source>
        <dbReference type="PROSITE" id="PS50994"/>
    </source>
</evidence>
<feature type="coiled-coil region" evidence="2">
    <location>
        <begin position="360"/>
        <end position="387"/>
    </location>
</feature>
<dbReference type="InterPro" id="IPR012337">
    <property type="entry name" value="RNaseH-like_sf"/>
</dbReference>
<dbReference type="Pfam" id="PF22936">
    <property type="entry name" value="Pol_BBD"/>
    <property type="match status" value="1"/>
</dbReference>
<keyword evidence="2" id="KW-0175">Coiled coil</keyword>
<dbReference type="InterPro" id="IPR039537">
    <property type="entry name" value="Retrotran_Ty1/copia-like"/>
</dbReference>
<evidence type="ECO:0000256" key="2">
    <source>
        <dbReference type="SAM" id="Coils"/>
    </source>
</evidence>
<accession>A0A699H1L7</accession>
<dbReference type="AlphaFoldDB" id="A0A699H1L7"/>
<dbReference type="Pfam" id="PF00665">
    <property type="entry name" value="rve"/>
    <property type="match status" value="1"/>
</dbReference>
<dbReference type="GO" id="GO:0003676">
    <property type="term" value="F:nucleic acid binding"/>
    <property type="evidence" value="ECO:0007669"/>
    <property type="project" value="InterPro"/>
</dbReference>
<dbReference type="GO" id="GO:0015074">
    <property type="term" value="P:DNA integration"/>
    <property type="evidence" value="ECO:0007669"/>
    <property type="project" value="InterPro"/>
</dbReference>
<dbReference type="PROSITE" id="PS50994">
    <property type="entry name" value="INTEGRASE"/>
    <property type="match status" value="1"/>
</dbReference>
<dbReference type="GO" id="GO:0006508">
    <property type="term" value="P:proteolysis"/>
    <property type="evidence" value="ECO:0007669"/>
    <property type="project" value="UniProtKB-KW"/>
</dbReference>
<dbReference type="SUPFAM" id="SSF53098">
    <property type="entry name" value="Ribonuclease H-like"/>
    <property type="match status" value="1"/>
</dbReference>